<feature type="transmembrane region" description="Helical" evidence="2">
    <location>
        <begin position="38"/>
        <end position="56"/>
    </location>
</feature>
<name>A0A450XY39_9GAMM</name>
<dbReference type="Gene3D" id="3.30.70.1440">
    <property type="entry name" value="Multidrug efflux transporter AcrB pore domain"/>
    <property type="match status" value="1"/>
</dbReference>
<feature type="transmembrane region" description="Helical" evidence="2">
    <location>
        <begin position="468"/>
        <end position="488"/>
    </location>
</feature>
<feature type="region of interest" description="Disordered" evidence="1">
    <location>
        <begin position="1162"/>
        <end position="1205"/>
    </location>
</feature>
<gene>
    <name evidence="4" type="ORF">BECKMB1821H_GA0114242_105714</name>
    <name evidence="3" type="ORF">BECKMB1821I_GA0114274_10646</name>
</gene>
<dbReference type="Gene3D" id="1.20.1640.10">
    <property type="entry name" value="Multidrug efflux transporter AcrB transmembrane domain"/>
    <property type="match status" value="2"/>
</dbReference>
<dbReference type="SUPFAM" id="SSF82693">
    <property type="entry name" value="Multidrug efflux transporter AcrB pore domain, PN1, PN2, PC1 and PC2 subdomains"/>
    <property type="match status" value="3"/>
</dbReference>
<dbReference type="InterPro" id="IPR027463">
    <property type="entry name" value="AcrB_DN_DC_subdom"/>
</dbReference>
<accession>A0A450XY39</accession>
<feature type="compositionally biased region" description="Basic and acidic residues" evidence="1">
    <location>
        <begin position="1190"/>
        <end position="1205"/>
    </location>
</feature>
<feature type="compositionally biased region" description="Polar residues" evidence="1">
    <location>
        <begin position="1234"/>
        <end position="1246"/>
    </location>
</feature>
<dbReference type="EMBL" id="CAADFQ010000064">
    <property type="protein sequence ID" value="VFK34200.1"/>
    <property type="molecule type" value="Genomic_DNA"/>
</dbReference>
<dbReference type="PANTHER" id="PTHR32063">
    <property type="match status" value="1"/>
</dbReference>
<protein>
    <submittedName>
        <fullName evidence="3">Multidrug efflux pump subunit AcrB</fullName>
    </submittedName>
</protein>
<dbReference type="Gene3D" id="3.30.2090.10">
    <property type="entry name" value="Multidrug efflux transporter AcrB TolC docking domain, DN and DC subdomains"/>
    <property type="match status" value="2"/>
</dbReference>
<evidence type="ECO:0000256" key="1">
    <source>
        <dbReference type="SAM" id="MobiDB-lite"/>
    </source>
</evidence>
<proteinExistence type="predicted"/>
<feature type="transmembrane region" description="Helical" evidence="2">
    <location>
        <begin position="928"/>
        <end position="945"/>
    </location>
</feature>
<feature type="transmembrane region" description="Helical" evidence="2">
    <location>
        <begin position="1130"/>
        <end position="1149"/>
    </location>
</feature>
<feature type="region of interest" description="Disordered" evidence="1">
    <location>
        <begin position="1234"/>
        <end position="1359"/>
    </location>
</feature>
<keyword evidence="2" id="KW-1133">Transmembrane helix</keyword>
<sequence>MTDQKIPQAGSSAQMPPNNEEQLGVAGRVTQSFIDSPLSPLLFLAMLLMGILGLIMTPRQEDPQISVPMVDILVSYPGTSSQQVARLAMDPLQRIMSEIPGVKHVYAASGRGRGMVTVEFDVGEELGPSIVKVHDKIQSNMDKIPPGVSPPLVQPKGIDDVPVVTLTLWSETRNDGQLRALALDVLQSVKEIPDTGTGFIVGGRREQIRIEAYPERLAGFNISLDHLANRIRGANVESDAGFVEGGGIHANITSGSFFTGAQEIERLEIGSRGDVPIYVRDVARVFRAPEDAHQIVSYYTGPAASDGLVVDGAAAVTIAIAKKEGTNGVAVAKNILAHVESLKERIIPSDVHVATTRNYGQTANDKVWELILKLFIATALVFLLVLLAFRAFRPAIVVLVVIPVVILITVFSAWVLGYTIDRVSLFALIFSIGILVDDAIVVVENIYRRWLEEDKTDISTAIDAVREVGNPTILATFTVIAALLPMGFVRGMMGPYMEPIPALGSVAMLFSLIAAFAFTPWWAARLKPSMAYLEHAHVREHKSSERLEGFYRGLLMPLIDNKGKRFLFRFGMWGLFAAACSMFYTTHVRVKMLPLDNKPEFSVTVDLPEGSALPNTANLTRLLAEKVRNNLPEVTAVQTYAGCPRPFDFNGMVRHYYLRQEPWQGELQVQLLHKSDRARSSHEIAVEAREILTPIARAHGARIAVVEMPPGPPVLQSVVAEIYGPDDETRRRVARHMTDLFSQAESLTDVDSYMQEPYTYWHFDVDRDKAARRRISVDTINRSIDMAMGNYQLGDIKEKTVLEPTNIVIQIPLSLRSDPTRLLNLPIPTEDGRTVPLGEVGHFRRVVQDPIIYHKDLRPVEYVVAETTGRLAAPIYGMLQVQDLLEDYVTPDGVKISGHYMGPPPNDGKSGFEWTGEWTVTYETFRDMGLAFCAALILIYILVVWEFGNFRIPALIMAPIPLTLLGIIPAHALMNAEFTATSMIGWIALAGIIVRNSILLVDFSAHEVCHGTPVREAVILACKARTRPILITAFALVFGAGVILFDPIFQGMAISLAAGVLISTLLTLVVIPLGCIEASDSLREVAAKYGTITAPQMETTETSTVIDDVPKKSNSEPAQGSRSISIWGKFITGITVVFYLIRAIVIMALEGIKWLGSRFSRRSSAREDTVPPPVQEEPPARPEPTAESISTKKDDSPKDKSKESEVAIEAAIKDTPGKEESSSAVRISEIVSESSGIDATTGSTVDLTADVARLRRKTKRSTRKRRPISIQVKRQDMYAAAMNSEKSVSTSDHKAKGKEKSGKSVEKGVSSREKKPKERTKPVKSEPQPSSTVTKEALSPSPQQDDDKQLIANKKRRGIRVKTDVPKFSVDDWHATDAEREEK</sequence>
<dbReference type="PANTHER" id="PTHR32063:SF16">
    <property type="entry name" value="CATION EFFLUX SYSTEM (ACRB_ACRD_ACRF FAMILY)"/>
    <property type="match status" value="1"/>
</dbReference>
<evidence type="ECO:0000256" key="2">
    <source>
        <dbReference type="SAM" id="Phobius"/>
    </source>
</evidence>
<keyword evidence="2" id="KW-0812">Transmembrane</keyword>
<feature type="transmembrane region" description="Helical" evidence="2">
    <location>
        <begin position="423"/>
        <end position="447"/>
    </location>
</feature>
<feature type="transmembrane region" description="Helical" evidence="2">
    <location>
        <begin position="566"/>
        <end position="584"/>
    </location>
</feature>
<keyword evidence="2" id="KW-0472">Membrane</keyword>
<dbReference type="GO" id="GO:0042910">
    <property type="term" value="F:xenobiotic transmembrane transporter activity"/>
    <property type="evidence" value="ECO:0007669"/>
    <property type="project" value="TreeGrafter"/>
</dbReference>
<feature type="transmembrane region" description="Helical" evidence="2">
    <location>
        <begin position="984"/>
        <end position="1005"/>
    </location>
</feature>
<feature type="transmembrane region" description="Helical" evidence="2">
    <location>
        <begin position="952"/>
        <end position="972"/>
    </location>
</feature>
<feature type="region of interest" description="Disordered" evidence="1">
    <location>
        <begin position="1100"/>
        <end position="1120"/>
    </location>
</feature>
<evidence type="ECO:0000313" key="4">
    <source>
        <dbReference type="EMBL" id="VFK76456.1"/>
    </source>
</evidence>
<feature type="transmembrane region" description="Helical" evidence="2">
    <location>
        <begin position="396"/>
        <end position="417"/>
    </location>
</feature>
<dbReference type="PRINTS" id="PR00702">
    <property type="entry name" value="ACRIFLAVINRP"/>
</dbReference>
<dbReference type="SUPFAM" id="SSF82866">
    <property type="entry name" value="Multidrug efflux transporter AcrB transmembrane domain"/>
    <property type="match status" value="2"/>
</dbReference>
<dbReference type="EMBL" id="CAADGH010000057">
    <property type="protein sequence ID" value="VFK76456.1"/>
    <property type="molecule type" value="Genomic_DNA"/>
</dbReference>
<dbReference type="InterPro" id="IPR001036">
    <property type="entry name" value="Acrflvin-R"/>
</dbReference>
<feature type="transmembrane region" description="Helical" evidence="2">
    <location>
        <begin position="500"/>
        <end position="523"/>
    </location>
</feature>
<organism evidence="3">
    <name type="scientific">Candidatus Kentrum sp. MB</name>
    <dbReference type="NCBI Taxonomy" id="2138164"/>
    <lineage>
        <taxon>Bacteria</taxon>
        <taxon>Pseudomonadati</taxon>
        <taxon>Pseudomonadota</taxon>
        <taxon>Gammaproteobacteria</taxon>
        <taxon>Candidatus Kentrum</taxon>
    </lineage>
</organism>
<feature type="compositionally biased region" description="Basic and acidic residues" evidence="1">
    <location>
        <begin position="1291"/>
        <end position="1324"/>
    </location>
</feature>
<feature type="transmembrane region" description="Helical" evidence="2">
    <location>
        <begin position="1051"/>
        <end position="1073"/>
    </location>
</feature>
<dbReference type="Gene3D" id="3.30.70.1430">
    <property type="entry name" value="Multidrug efflux transporter AcrB pore domain"/>
    <property type="match status" value="2"/>
</dbReference>
<feature type="region of interest" description="Disordered" evidence="1">
    <location>
        <begin position="1364"/>
        <end position="1383"/>
    </location>
</feature>
<feature type="region of interest" description="Disordered" evidence="1">
    <location>
        <begin position="1"/>
        <end position="20"/>
    </location>
</feature>
<dbReference type="GO" id="GO:0005886">
    <property type="term" value="C:plasma membrane"/>
    <property type="evidence" value="ECO:0007669"/>
    <property type="project" value="TreeGrafter"/>
</dbReference>
<evidence type="ECO:0000313" key="3">
    <source>
        <dbReference type="EMBL" id="VFK34200.1"/>
    </source>
</evidence>
<dbReference type="Pfam" id="PF00873">
    <property type="entry name" value="ACR_tran"/>
    <property type="match status" value="1"/>
</dbReference>
<dbReference type="SUPFAM" id="SSF82714">
    <property type="entry name" value="Multidrug efflux transporter AcrB TolC docking domain, DN and DC subdomains"/>
    <property type="match status" value="2"/>
</dbReference>
<feature type="transmembrane region" description="Helical" evidence="2">
    <location>
        <begin position="370"/>
        <end position="389"/>
    </location>
</feature>
<reference evidence="3" key="1">
    <citation type="submission" date="2019-02" db="EMBL/GenBank/DDBJ databases">
        <authorList>
            <person name="Gruber-Vodicka R. H."/>
            <person name="Seah K. B. B."/>
        </authorList>
    </citation>
    <scope>NUCLEOTIDE SEQUENCE</scope>
    <source>
        <strain evidence="4">BECK_BZ198</strain>
        <strain evidence="3">BECK_BZ199</strain>
    </source>
</reference>
<dbReference type="Gene3D" id="3.30.70.1320">
    <property type="entry name" value="Multidrug efflux transporter AcrB pore domain like"/>
    <property type="match status" value="1"/>
</dbReference>
<feature type="transmembrane region" description="Helical" evidence="2">
    <location>
        <begin position="1026"/>
        <end position="1045"/>
    </location>
</feature>
<feature type="compositionally biased region" description="Basic residues" evidence="1">
    <location>
        <begin position="1254"/>
        <end position="1267"/>
    </location>
</feature>